<protein>
    <submittedName>
        <fullName evidence="2">Phage holin family protein</fullName>
    </submittedName>
</protein>
<name>A0ABY4EAD9_VITST</name>
<sequence length="138" mass="15066">MSKDHPSQFSLLKDLLGDGLDLLLIRAKMARVDLLGFKDALLKIILCAIAAVVVAFLGIICLLFALNAVLSPVAKIWVFFGLVGLALIVVASLTAMILNALQSQQAFLKTTLDDLQDDLAYIRGQKNYGDIHIEELEK</sequence>
<organism evidence="2 3">
    <name type="scientific">Vitreoscilla stercoraria</name>
    <dbReference type="NCBI Taxonomy" id="61"/>
    <lineage>
        <taxon>Bacteria</taxon>
        <taxon>Pseudomonadati</taxon>
        <taxon>Pseudomonadota</taxon>
        <taxon>Betaproteobacteria</taxon>
        <taxon>Neisseriales</taxon>
        <taxon>Neisseriaceae</taxon>
        <taxon>Vitreoscilla</taxon>
    </lineage>
</organism>
<evidence type="ECO:0000256" key="1">
    <source>
        <dbReference type="SAM" id="Phobius"/>
    </source>
</evidence>
<reference evidence="2" key="1">
    <citation type="submission" date="2021-12" db="EMBL/GenBank/DDBJ databases">
        <authorList>
            <person name="Veyrier F.J."/>
        </authorList>
    </citation>
    <scope>NUCLEOTIDE SEQUENCE</scope>
    <source>
        <strain evidence="2">SAG 1488-6</strain>
    </source>
</reference>
<dbReference type="Pfam" id="PF07332">
    <property type="entry name" value="Phage_holin_3_6"/>
    <property type="match status" value="1"/>
</dbReference>
<dbReference type="EMBL" id="CP091512">
    <property type="protein sequence ID" value="UOO92723.1"/>
    <property type="molecule type" value="Genomic_DNA"/>
</dbReference>
<proteinExistence type="predicted"/>
<dbReference type="InterPro" id="IPR009937">
    <property type="entry name" value="Phage_holin_3_6"/>
</dbReference>
<evidence type="ECO:0000313" key="3">
    <source>
        <dbReference type="Proteomes" id="UP000832034"/>
    </source>
</evidence>
<gene>
    <name evidence="2" type="ORF">LVJ81_01355</name>
</gene>
<dbReference type="Proteomes" id="UP000832034">
    <property type="component" value="Chromosome"/>
</dbReference>
<keyword evidence="1" id="KW-0472">Membrane</keyword>
<accession>A0ABY4EAD9</accession>
<keyword evidence="1" id="KW-0812">Transmembrane</keyword>
<dbReference type="RefSeq" id="WP_019957049.1">
    <property type="nucleotide sequence ID" value="NZ_CP091512.1"/>
</dbReference>
<keyword evidence="1" id="KW-1133">Transmembrane helix</keyword>
<evidence type="ECO:0000313" key="2">
    <source>
        <dbReference type="EMBL" id="UOO92723.1"/>
    </source>
</evidence>
<keyword evidence="3" id="KW-1185">Reference proteome</keyword>
<feature type="transmembrane region" description="Helical" evidence="1">
    <location>
        <begin position="44"/>
        <end position="70"/>
    </location>
</feature>
<feature type="transmembrane region" description="Helical" evidence="1">
    <location>
        <begin position="76"/>
        <end position="101"/>
    </location>
</feature>
<reference evidence="2" key="2">
    <citation type="journal article" date="2022" name="Res Sq">
        <title>Evolution of multicellular longitudinally dividing oral cavity symbionts (Neisseriaceae).</title>
        <authorList>
            <person name="Nyongesa S."/>
            <person name="Weber P."/>
            <person name="Bernet E."/>
            <person name="Pullido F."/>
            <person name="Nieckarz M."/>
            <person name="Delaby M."/>
            <person name="Nieves C."/>
            <person name="Viehboeck T."/>
            <person name="Krause N."/>
            <person name="Rivera-Millot A."/>
            <person name="Nakamura A."/>
            <person name="Vischer N."/>
            <person name="VanNieuwenhze M."/>
            <person name="Brun Y."/>
            <person name="Cava F."/>
            <person name="Bulgheresi S."/>
            <person name="Veyrier F."/>
        </authorList>
    </citation>
    <scope>NUCLEOTIDE SEQUENCE</scope>
    <source>
        <strain evidence="2">SAG 1488-6</strain>
    </source>
</reference>